<name>A0A288Q7K0_9ABAC</name>
<reference evidence="2" key="1">
    <citation type="submission" date="2018-05" db="EMBL/GenBank/DDBJ databases">
        <title>Genome sequence and analysis of Cyclophragma undans nucleopolyhedrovirus: a distinct group I alphabaculovirus.</title>
        <authorList>
            <person name="Zhu Z."/>
            <person name="Yin F."/>
            <person name="Liu X."/>
            <person name="Hou D."/>
            <person name="Wang J."/>
            <person name="Zhang L."/>
            <person name="Arif B."/>
            <person name="Wang H."/>
            <person name="Deng F."/>
            <person name="Hu Z."/>
        </authorList>
    </citation>
    <scope>NUCLEOTIDE SEQUENCE [LARGE SCALE GENOMIC DNA]</scope>
    <source>
        <strain evidence="2">Whiov</strain>
    </source>
</reference>
<dbReference type="KEGG" id="vg:65101920"/>
<dbReference type="RefSeq" id="YP_010086702.1">
    <property type="nucleotide sequence ID" value="NC_055467.1"/>
</dbReference>
<evidence type="ECO:0000313" key="3">
    <source>
        <dbReference type="Proteomes" id="UP000502721"/>
    </source>
</evidence>
<dbReference type="EMBL" id="KT957089">
    <property type="protein sequence ID" value="AOT85558.1"/>
    <property type="molecule type" value="Genomic_DNA"/>
</dbReference>
<dbReference type="InterPro" id="IPR035979">
    <property type="entry name" value="RBD_domain_sf"/>
</dbReference>
<accession>A0A288Q7K0</accession>
<dbReference type="CDD" id="cd00590">
    <property type="entry name" value="RRM_SF"/>
    <property type="match status" value="1"/>
</dbReference>
<dbReference type="Pfam" id="PF00076">
    <property type="entry name" value="RRM_1"/>
    <property type="match status" value="1"/>
</dbReference>
<dbReference type="InterPro" id="IPR000504">
    <property type="entry name" value="RRM_dom"/>
</dbReference>
<dbReference type="GeneID" id="65101920"/>
<dbReference type="Gene3D" id="3.30.70.330">
    <property type="match status" value="1"/>
</dbReference>
<sequence length="211" mass="24517">MVIIGHARSTLIDLNRKKKYDHILNYKLLAEKANFIVESNGGELMAAVATLKQNLEEFFNSQSIDDAQIATFKNVANEMHIALNSYVELNKSKIVRRPATLNRIDVKWTLTTNQKEWTREEIKNHIKDFFEQYGEIIRVFVFPDQKNHVIVHYASFKGVESALSVNNYTTVPYTVTELTLLDFNKNQLINLIEANYKKLLENFDKLKDAYK</sequence>
<keyword evidence="3" id="KW-1185">Reference proteome</keyword>
<feature type="domain" description="RRM" evidence="1">
    <location>
        <begin position="125"/>
        <end position="169"/>
    </location>
</feature>
<dbReference type="InterPro" id="IPR012677">
    <property type="entry name" value="Nucleotide-bd_a/b_plait_sf"/>
</dbReference>
<dbReference type="Proteomes" id="UP000502721">
    <property type="component" value="Segment"/>
</dbReference>
<protein>
    <submittedName>
        <fullName evidence="2">Djbp</fullName>
    </submittedName>
</protein>
<evidence type="ECO:0000259" key="1">
    <source>
        <dbReference type="Pfam" id="PF00076"/>
    </source>
</evidence>
<evidence type="ECO:0000313" key="2">
    <source>
        <dbReference type="EMBL" id="AOT85558.1"/>
    </source>
</evidence>
<organism evidence="2 3">
    <name type="scientific">Cyclophragma undans nucleopolyhedrovirus</name>
    <dbReference type="NCBI Taxonomy" id="1906244"/>
    <lineage>
        <taxon>Viruses</taxon>
        <taxon>Viruses incertae sedis</taxon>
        <taxon>Naldaviricetes</taxon>
        <taxon>Lefavirales</taxon>
        <taxon>Baculoviridae</taxon>
        <taxon>Alphabaculovirus</taxon>
        <taxon>Alphabaculovirus cycundantis</taxon>
    </lineage>
</organism>
<dbReference type="SUPFAM" id="SSF54928">
    <property type="entry name" value="RNA-binding domain, RBD"/>
    <property type="match status" value="1"/>
</dbReference>
<dbReference type="GO" id="GO:0003723">
    <property type="term" value="F:RNA binding"/>
    <property type="evidence" value="ECO:0007669"/>
    <property type="project" value="InterPro"/>
</dbReference>
<proteinExistence type="predicted"/>